<reference evidence="4" key="1">
    <citation type="submission" date="2022-01" db="EMBL/GenBank/DDBJ databases">
        <authorList>
            <person name="King R."/>
        </authorList>
    </citation>
    <scope>NUCLEOTIDE SEQUENCE</scope>
</reference>
<proteinExistence type="inferred from homology"/>
<dbReference type="GO" id="GO:0046785">
    <property type="term" value="P:microtubule polymerization"/>
    <property type="evidence" value="ECO:0007669"/>
    <property type="project" value="InterPro"/>
</dbReference>
<protein>
    <recommendedName>
        <fullName evidence="2">Tubulin polymerization-promoting protein homolog</fullName>
    </recommendedName>
</protein>
<sequence length="494" mass="55727">MHIYNEQISDTHVNIPNIPDIPDKPEHPKLTEILQKLTIDSEVHNLEKLTLTPEIIPKDKEALPAAPSSIPDNMCKILTETKNCLITNSSNENDKTVPYTEPYLLCFNQEGIYVKTKVDNLNKLQTDNSTEDIEKDNEIDKEIDLEEGNEIGVDEDIEERIEQDKEIDIEQDEVYEENDKEIYTKTDNEQQIEIDVEIDKENEKDFSSADIDIHDEEDKISATLKMKIKDKTRRLDKVTPVKYTRNVEKKVASAFRKACKTTTRRALADSHIITTELRRKTSEKGDKPISKTQSEKVIMSAETVTPSIEKLKIDAASREDGTASPSPTPAEDTVTFESNFKNFAKFGDPKSDGRQITLSNSDKWMKQAKIIDGKKITTTDTGIYFKKLKSQKVTVTQYKTFLEDLAKAKKIEVQDVVKKLSSCGTPSLHGVGNVKATDTVSRLTDTSKYTGTHKQRFDETGKGKGISGRKDVVDGSGYVSGYQNKDTFEGKETK</sequence>
<feature type="compositionally biased region" description="Basic and acidic residues" evidence="3">
    <location>
        <begin position="455"/>
        <end position="473"/>
    </location>
</feature>
<evidence type="ECO:0000256" key="1">
    <source>
        <dbReference type="ARBA" id="ARBA00010994"/>
    </source>
</evidence>
<dbReference type="FunFam" id="1.10.238.10:FF:000266">
    <property type="entry name" value="TPPP family protein"/>
    <property type="match status" value="1"/>
</dbReference>
<accession>A0A9P0D5M3</accession>
<dbReference type="PANTHER" id="PTHR12932">
    <property type="entry name" value="P25 ALPHA-RELATED"/>
    <property type="match status" value="1"/>
</dbReference>
<dbReference type="AlphaFoldDB" id="A0A9P0D5M3"/>
<dbReference type="SUPFAM" id="SSF47473">
    <property type="entry name" value="EF-hand"/>
    <property type="match status" value="1"/>
</dbReference>
<dbReference type="PANTHER" id="PTHR12932:SF9">
    <property type="entry name" value="TUBULIN POLYMERIZATION-PROMOTING PROTEIN HOMOLOG"/>
    <property type="match status" value="1"/>
</dbReference>
<keyword evidence="5" id="KW-1185">Reference proteome</keyword>
<comment type="similarity">
    <text evidence="1">Belongs to the TPPP family.</text>
</comment>
<feature type="region of interest" description="Disordered" evidence="3">
    <location>
        <begin position="445"/>
        <end position="494"/>
    </location>
</feature>
<dbReference type="EMBL" id="OV651818">
    <property type="protein sequence ID" value="CAH1112801.1"/>
    <property type="molecule type" value="Genomic_DNA"/>
</dbReference>
<gene>
    <name evidence="4" type="ORF">PSYICH_LOCUS12262</name>
</gene>
<evidence type="ECO:0000313" key="5">
    <source>
        <dbReference type="Proteomes" id="UP001153636"/>
    </source>
</evidence>
<dbReference type="GO" id="GO:0015631">
    <property type="term" value="F:tubulin binding"/>
    <property type="evidence" value="ECO:0007669"/>
    <property type="project" value="InterPro"/>
</dbReference>
<feature type="compositionally biased region" description="Polar residues" evidence="3">
    <location>
        <begin position="1"/>
        <end position="12"/>
    </location>
</feature>
<feature type="region of interest" description="Disordered" evidence="3">
    <location>
        <begin position="1"/>
        <end position="23"/>
    </location>
</feature>
<dbReference type="Gene3D" id="1.10.238.10">
    <property type="entry name" value="EF-hand"/>
    <property type="match status" value="1"/>
</dbReference>
<dbReference type="GO" id="GO:0032273">
    <property type="term" value="P:positive regulation of protein polymerization"/>
    <property type="evidence" value="ECO:0007669"/>
    <property type="project" value="TreeGrafter"/>
</dbReference>
<dbReference type="InterPro" id="IPR011992">
    <property type="entry name" value="EF-hand-dom_pair"/>
</dbReference>
<dbReference type="Pfam" id="PF05517">
    <property type="entry name" value="p25-alpha"/>
    <property type="match status" value="1"/>
</dbReference>
<dbReference type="GO" id="GO:0001578">
    <property type="term" value="P:microtubule bundle formation"/>
    <property type="evidence" value="ECO:0007669"/>
    <property type="project" value="TreeGrafter"/>
</dbReference>
<dbReference type="GO" id="GO:0005874">
    <property type="term" value="C:microtubule"/>
    <property type="evidence" value="ECO:0007669"/>
    <property type="project" value="TreeGrafter"/>
</dbReference>
<dbReference type="InterPro" id="IPR008907">
    <property type="entry name" value="TPP/p25"/>
</dbReference>
<dbReference type="OrthoDB" id="548799at2759"/>
<organism evidence="4 5">
    <name type="scientific">Psylliodes chrysocephalus</name>
    <dbReference type="NCBI Taxonomy" id="3402493"/>
    <lineage>
        <taxon>Eukaryota</taxon>
        <taxon>Metazoa</taxon>
        <taxon>Ecdysozoa</taxon>
        <taxon>Arthropoda</taxon>
        <taxon>Hexapoda</taxon>
        <taxon>Insecta</taxon>
        <taxon>Pterygota</taxon>
        <taxon>Neoptera</taxon>
        <taxon>Endopterygota</taxon>
        <taxon>Coleoptera</taxon>
        <taxon>Polyphaga</taxon>
        <taxon>Cucujiformia</taxon>
        <taxon>Chrysomeloidea</taxon>
        <taxon>Chrysomelidae</taxon>
        <taxon>Galerucinae</taxon>
        <taxon>Alticini</taxon>
        <taxon>Psylliodes</taxon>
    </lineage>
</organism>
<evidence type="ECO:0000256" key="3">
    <source>
        <dbReference type="SAM" id="MobiDB-lite"/>
    </source>
</evidence>
<dbReference type="Proteomes" id="UP001153636">
    <property type="component" value="Chromosome 6"/>
</dbReference>
<evidence type="ECO:0000256" key="2">
    <source>
        <dbReference type="ARBA" id="ARBA00069104"/>
    </source>
</evidence>
<name>A0A9P0D5M3_9CUCU</name>
<evidence type="ECO:0000313" key="4">
    <source>
        <dbReference type="EMBL" id="CAH1112801.1"/>
    </source>
</evidence>